<sequence length="144" mass="16573">MVDGPSTASMPDEEIVAQQVETLKNSIESIEGLLDVMIGANVYDKLSVEDKVKYDLFLSYSLTSLYWMYLRTSGENPLNHPVKGEIDRIQDYVKKYQRVKDRKKRPQLQKDAAKRFVKSGLWDPAEAPKASNKRKKFEENEEAD</sequence>
<keyword evidence="4 7" id="KW-0698">rRNA processing</keyword>
<keyword evidence="6 7" id="KW-0539">Nucleus</keyword>
<comment type="subcellular location">
    <subcellularLocation>
        <location evidence="7">Cytoplasm</location>
    </subcellularLocation>
    <subcellularLocation>
        <location evidence="7">Nucleus</location>
        <location evidence="7">Nucleolus</location>
    </subcellularLocation>
    <subcellularLocation>
        <location evidence="1 7">Nucleus</location>
    </subcellularLocation>
</comment>
<comment type="similarity">
    <text evidence="2 7">Belongs to the C1D family.</text>
</comment>
<dbReference type="PANTHER" id="PTHR15341">
    <property type="entry name" value="SUN-COR STEROID HORMONE RECEPTOR CO-REPRESSOR"/>
    <property type="match status" value="1"/>
</dbReference>
<dbReference type="InterPro" id="IPR007146">
    <property type="entry name" value="Sas10/Utp3/C1D"/>
</dbReference>
<evidence type="ECO:0000256" key="6">
    <source>
        <dbReference type="ARBA" id="ARBA00023242"/>
    </source>
</evidence>
<keyword evidence="7" id="KW-0963">Cytoplasm</keyword>
<dbReference type="Proteomes" id="UP001307889">
    <property type="component" value="Chromosome 10"/>
</dbReference>
<feature type="region of interest" description="Disordered" evidence="8">
    <location>
        <begin position="120"/>
        <end position="144"/>
    </location>
</feature>
<dbReference type="PANTHER" id="PTHR15341:SF3">
    <property type="entry name" value="NUCLEAR NUCLEIC ACID-BINDING PROTEIN C1D"/>
    <property type="match status" value="1"/>
</dbReference>
<evidence type="ECO:0000256" key="1">
    <source>
        <dbReference type="ARBA" id="ARBA00004123"/>
    </source>
</evidence>
<dbReference type="Pfam" id="PF04000">
    <property type="entry name" value="Sas10_Utp3"/>
    <property type="match status" value="1"/>
</dbReference>
<name>A0ABN7B578_9HEMI</name>
<evidence type="ECO:0000256" key="3">
    <source>
        <dbReference type="ARBA" id="ARBA00015212"/>
    </source>
</evidence>
<keyword evidence="5 7" id="KW-0694">RNA-binding</keyword>
<evidence type="ECO:0000256" key="7">
    <source>
        <dbReference type="RuleBase" id="RU368003"/>
    </source>
</evidence>
<organism evidence="9 10">
    <name type="scientific">Nesidiocoris tenuis</name>
    <dbReference type="NCBI Taxonomy" id="355587"/>
    <lineage>
        <taxon>Eukaryota</taxon>
        <taxon>Metazoa</taxon>
        <taxon>Ecdysozoa</taxon>
        <taxon>Arthropoda</taxon>
        <taxon>Hexapoda</taxon>
        <taxon>Insecta</taxon>
        <taxon>Pterygota</taxon>
        <taxon>Neoptera</taxon>
        <taxon>Paraneoptera</taxon>
        <taxon>Hemiptera</taxon>
        <taxon>Heteroptera</taxon>
        <taxon>Panheteroptera</taxon>
        <taxon>Cimicomorpha</taxon>
        <taxon>Miridae</taxon>
        <taxon>Dicyphina</taxon>
        <taxon>Nesidiocoris</taxon>
    </lineage>
</organism>
<evidence type="ECO:0000256" key="4">
    <source>
        <dbReference type="ARBA" id="ARBA00022552"/>
    </source>
</evidence>
<protein>
    <recommendedName>
        <fullName evidence="3 7">Nuclear nucleic acid-binding protein C1D</fullName>
    </recommendedName>
</protein>
<keyword evidence="10" id="KW-1185">Reference proteome</keyword>
<evidence type="ECO:0000256" key="2">
    <source>
        <dbReference type="ARBA" id="ARBA00009154"/>
    </source>
</evidence>
<evidence type="ECO:0000313" key="10">
    <source>
        <dbReference type="Proteomes" id="UP001307889"/>
    </source>
</evidence>
<evidence type="ECO:0000256" key="8">
    <source>
        <dbReference type="SAM" id="MobiDB-lite"/>
    </source>
</evidence>
<comment type="function">
    <text evidence="7">Plays a role in the recruitment of the exosome to pre-rRNA to mediate the 3'-5' end processing of the 5.8S rRNA.</text>
</comment>
<evidence type="ECO:0000256" key="5">
    <source>
        <dbReference type="ARBA" id="ARBA00022884"/>
    </source>
</evidence>
<evidence type="ECO:0000313" key="9">
    <source>
        <dbReference type="EMBL" id="BES99561.1"/>
    </source>
</evidence>
<keyword evidence="7" id="KW-0238">DNA-binding</keyword>
<comment type="subunit">
    <text evidence="7">Monomer and homodimer.</text>
</comment>
<dbReference type="InterPro" id="IPR011082">
    <property type="entry name" value="Exosome-assoc_fac/DNA_repair"/>
</dbReference>
<proteinExistence type="inferred from homology"/>
<dbReference type="EMBL" id="AP028918">
    <property type="protein sequence ID" value="BES99561.1"/>
    <property type="molecule type" value="Genomic_DNA"/>
</dbReference>
<accession>A0ABN7B578</accession>
<reference evidence="9 10" key="1">
    <citation type="submission" date="2023-09" db="EMBL/GenBank/DDBJ databases">
        <title>Nesidiocoris tenuis whole genome shotgun sequence.</title>
        <authorList>
            <person name="Shibata T."/>
            <person name="Shimoda M."/>
            <person name="Kobayashi T."/>
            <person name="Uehara T."/>
        </authorList>
    </citation>
    <scope>NUCLEOTIDE SEQUENCE [LARGE SCALE GENOMIC DNA]</scope>
    <source>
        <strain evidence="9 10">Japan</strain>
    </source>
</reference>
<gene>
    <name evidence="9" type="ORF">NTJ_12379</name>
</gene>